<feature type="region of interest" description="Disordered" evidence="1">
    <location>
        <begin position="187"/>
        <end position="212"/>
    </location>
</feature>
<feature type="compositionally biased region" description="Basic and acidic residues" evidence="1">
    <location>
        <begin position="465"/>
        <end position="475"/>
    </location>
</feature>
<proteinExistence type="predicted"/>
<feature type="region of interest" description="Disordered" evidence="1">
    <location>
        <begin position="90"/>
        <end position="168"/>
    </location>
</feature>
<feature type="compositionally biased region" description="Polar residues" evidence="1">
    <location>
        <begin position="188"/>
        <end position="212"/>
    </location>
</feature>
<feature type="compositionally biased region" description="Polar residues" evidence="1">
    <location>
        <begin position="117"/>
        <end position="133"/>
    </location>
</feature>
<dbReference type="EMBL" id="JARGDH010000002">
    <property type="protein sequence ID" value="KAL0276363.1"/>
    <property type="molecule type" value="Genomic_DNA"/>
</dbReference>
<name>A0AAW2I3S6_9NEOP</name>
<feature type="compositionally biased region" description="Basic and acidic residues" evidence="1">
    <location>
        <begin position="96"/>
        <end position="112"/>
    </location>
</feature>
<gene>
    <name evidence="2" type="ORF">PYX00_003953</name>
</gene>
<feature type="region of interest" description="Disordered" evidence="1">
    <location>
        <begin position="328"/>
        <end position="362"/>
    </location>
</feature>
<feature type="region of interest" description="Disordered" evidence="1">
    <location>
        <begin position="465"/>
        <end position="492"/>
    </location>
</feature>
<feature type="region of interest" description="Disordered" evidence="1">
    <location>
        <begin position="430"/>
        <end position="452"/>
    </location>
</feature>
<comment type="caution">
    <text evidence="2">The sequence shown here is derived from an EMBL/GenBank/DDBJ whole genome shotgun (WGS) entry which is preliminary data.</text>
</comment>
<reference evidence="2" key="1">
    <citation type="journal article" date="2024" name="Gigascience">
        <title>Chromosome-level genome of the poultry shaft louse Menopon gallinae provides insight into the host-switching and adaptive evolution of parasitic lice.</title>
        <authorList>
            <person name="Xu Y."/>
            <person name="Ma L."/>
            <person name="Liu S."/>
            <person name="Liang Y."/>
            <person name="Liu Q."/>
            <person name="He Z."/>
            <person name="Tian L."/>
            <person name="Duan Y."/>
            <person name="Cai W."/>
            <person name="Li H."/>
            <person name="Song F."/>
        </authorList>
    </citation>
    <scope>NUCLEOTIDE SEQUENCE</scope>
    <source>
        <strain evidence="2">Cailab_2023a</strain>
    </source>
</reference>
<organism evidence="2">
    <name type="scientific">Menopon gallinae</name>
    <name type="common">poultry shaft louse</name>
    <dbReference type="NCBI Taxonomy" id="328185"/>
    <lineage>
        <taxon>Eukaryota</taxon>
        <taxon>Metazoa</taxon>
        <taxon>Ecdysozoa</taxon>
        <taxon>Arthropoda</taxon>
        <taxon>Hexapoda</taxon>
        <taxon>Insecta</taxon>
        <taxon>Pterygota</taxon>
        <taxon>Neoptera</taxon>
        <taxon>Paraneoptera</taxon>
        <taxon>Psocodea</taxon>
        <taxon>Troctomorpha</taxon>
        <taxon>Phthiraptera</taxon>
        <taxon>Amblycera</taxon>
        <taxon>Menoponidae</taxon>
        <taxon>Menopon</taxon>
    </lineage>
</organism>
<sequence>MAASSRTEDSMDNMMDLTLYGSPAPRCLQRSTSAKTRRPVQPPNTPKSVKERKPLKLPIEKILLLTERLENTKMEKIKLELSSRQIRLQENGEGVSARDEQRSLLHSGKESNEESELSPSTVDLSIDLSTVTNSDHESDTSIEDEDDFAPAPFALSRRPRSEYSTGTESPSRYVWHLNKIDNLPIASGESSETGYPTSGATKSAPCTDSCVTTNRSRDDRGKTCFRSRSADLIYKYVSTVNDKNQLTKYFRPCHVCKEACCVCPDVVPESSRSFSMRSVDCEAMKEVRADKMTETDPEITDFGDRPESPKSEFSNFLVERYLNKERGETFENNEPFDSGTSTLQLDDANDSDRSGKSGSKKSVPFSMMQLATAAQCARILANSLESVLEIVEGEQEECLKGKDLVKFKGEDLNQLFEALLSLKNHFSARESKEEEGKTATETPKWISFPETDEYQPATDISLRESSNDAFGREDSNNSDNPVTLTFEDDFNI</sequence>
<feature type="region of interest" description="Disordered" evidence="1">
    <location>
        <begin position="1"/>
        <end position="56"/>
    </location>
</feature>
<accession>A0AAW2I3S6</accession>
<dbReference type="AlphaFoldDB" id="A0AAW2I3S6"/>
<protein>
    <submittedName>
        <fullName evidence="2">Uncharacterized protein</fullName>
    </submittedName>
</protein>
<evidence type="ECO:0000256" key="1">
    <source>
        <dbReference type="SAM" id="MobiDB-lite"/>
    </source>
</evidence>
<evidence type="ECO:0000313" key="2">
    <source>
        <dbReference type="EMBL" id="KAL0276363.1"/>
    </source>
</evidence>